<dbReference type="SUPFAM" id="SSF53383">
    <property type="entry name" value="PLP-dependent transferases"/>
    <property type="match status" value="1"/>
</dbReference>
<protein>
    <recommendedName>
        <fullName evidence="2">Aminotransferase class V domain-containing protein</fullName>
    </recommendedName>
</protein>
<dbReference type="InterPro" id="IPR015422">
    <property type="entry name" value="PyrdxlP-dep_Trfase_small"/>
</dbReference>
<dbReference type="EMBL" id="BTGD01000008">
    <property type="protein sequence ID" value="GMM56594.1"/>
    <property type="molecule type" value="Genomic_DNA"/>
</dbReference>
<evidence type="ECO:0000313" key="4">
    <source>
        <dbReference type="Proteomes" id="UP001377567"/>
    </source>
</evidence>
<dbReference type="InterPro" id="IPR015424">
    <property type="entry name" value="PyrdxlP-dep_Trfase"/>
</dbReference>
<organism evidence="3 4">
    <name type="scientific">Maudiozyma humilis</name>
    <name type="common">Sour dough yeast</name>
    <name type="synonym">Kazachstania humilis</name>
    <dbReference type="NCBI Taxonomy" id="51915"/>
    <lineage>
        <taxon>Eukaryota</taxon>
        <taxon>Fungi</taxon>
        <taxon>Dikarya</taxon>
        <taxon>Ascomycota</taxon>
        <taxon>Saccharomycotina</taxon>
        <taxon>Saccharomycetes</taxon>
        <taxon>Saccharomycetales</taxon>
        <taxon>Saccharomycetaceae</taxon>
        <taxon>Maudiozyma</taxon>
    </lineage>
</organism>
<dbReference type="Gene3D" id="3.40.640.10">
    <property type="entry name" value="Type I PLP-dependent aspartate aminotransferase-like (Major domain)"/>
    <property type="match status" value="1"/>
</dbReference>
<evidence type="ECO:0000256" key="1">
    <source>
        <dbReference type="ARBA" id="ARBA00022898"/>
    </source>
</evidence>
<evidence type="ECO:0000259" key="2">
    <source>
        <dbReference type="Pfam" id="PF00266"/>
    </source>
</evidence>
<keyword evidence="4" id="KW-1185">Reference proteome</keyword>
<evidence type="ECO:0000313" key="3">
    <source>
        <dbReference type="EMBL" id="GMM56594.1"/>
    </source>
</evidence>
<dbReference type="Proteomes" id="UP001377567">
    <property type="component" value="Unassembled WGS sequence"/>
</dbReference>
<sequence>MAEFGHAFREKYFTLLEKDVIPVNNGSYGTTPTMVMDRLRKVCEEEEHYPDRFYNYEVKDIYVSQVKSLAKYIGVDYKNLAIVPNATVGINTVLRSIPWDFEKDSVLVHTTSYGACSNTVKFLHDTFGLKYDVADVIYPMEDSELLANFEEKLATGKHRLCMFDMISSMPGVALPYKELIKLCKKYNVLSLIDGAHAIGMVDMDFIDELEPDFLTTNMHKWLSAPKSAAMLYVNPKHHKIIQTNPISWSYVPTATCKSADDIMIEKFWYLGTVSYGPMLCIEEALKFRKDVCGGEDRIRAYQNELRPAAIEAVQKAFGPGSELLENAEGTLAVPGMFNVSLPVKKEYEAMIKKFCDEPLDFRRTVKGPCEATMIREDKAFAPFLVHDNKLWVRFSVYIYNELSDYVKSAPLIRKRLEEALDQKALELEIASL</sequence>
<dbReference type="Gene3D" id="3.90.1150.10">
    <property type="entry name" value="Aspartate Aminotransferase, domain 1"/>
    <property type="match status" value="1"/>
</dbReference>
<proteinExistence type="predicted"/>
<name>A0AAV5RYB7_MAUHU</name>
<reference evidence="3 4" key="1">
    <citation type="journal article" date="2023" name="Elife">
        <title>Identification of key yeast species and microbe-microbe interactions impacting larval growth of Drosophila in the wild.</title>
        <authorList>
            <person name="Mure A."/>
            <person name="Sugiura Y."/>
            <person name="Maeda R."/>
            <person name="Honda K."/>
            <person name="Sakurai N."/>
            <person name="Takahashi Y."/>
            <person name="Watada M."/>
            <person name="Katoh T."/>
            <person name="Gotoh A."/>
            <person name="Gotoh Y."/>
            <person name="Taniguchi I."/>
            <person name="Nakamura K."/>
            <person name="Hayashi T."/>
            <person name="Katayama T."/>
            <person name="Uemura T."/>
            <person name="Hattori Y."/>
        </authorList>
    </citation>
    <scope>NUCLEOTIDE SEQUENCE [LARGE SCALE GENOMIC DNA]</scope>
    <source>
        <strain evidence="3 4">KH-74</strain>
    </source>
</reference>
<dbReference type="Pfam" id="PF00266">
    <property type="entry name" value="Aminotran_5"/>
    <property type="match status" value="1"/>
</dbReference>
<dbReference type="PANTHER" id="PTHR43092">
    <property type="entry name" value="L-CYSTEINE DESULFHYDRASE"/>
    <property type="match status" value="1"/>
</dbReference>
<dbReference type="AlphaFoldDB" id="A0AAV5RYB7"/>
<feature type="domain" description="Aminotransferase class V" evidence="2">
    <location>
        <begin position="57"/>
        <end position="314"/>
    </location>
</feature>
<accession>A0AAV5RYB7</accession>
<keyword evidence="1" id="KW-0663">Pyridoxal phosphate</keyword>
<comment type="caution">
    <text evidence="3">The sequence shown here is derived from an EMBL/GenBank/DDBJ whole genome shotgun (WGS) entry which is preliminary data.</text>
</comment>
<gene>
    <name evidence="3" type="ORF">DAKH74_032100</name>
</gene>
<dbReference type="InterPro" id="IPR015421">
    <property type="entry name" value="PyrdxlP-dep_Trfase_major"/>
</dbReference>
<dbReference type="InterPro" id="IPR000192">
    <property type="entry name" value="Aminotrans_V_dom"/>
</dbReference>
<dbReference type="PANTHER" id="PTHR43092:SF2">
    <property type="entry name" value="HERCYNYLCYSTEINE SULFOXIDE LYASE"/>
    <property type="match status" value="1"/>
</dbReference>